<feature type="non-terminal residue" evidence="1">
    <location>
        <position position="136"/>
    </location>
</feature>
<accession>A0AAN9A261</accession>
<dbReference type="Proteomes" id="UP001381693">
    <property type="component" value="Unassembled WGS sequence"/>
</dbReference>
<dbReference type="EMBL" id="JAXCGZ010018985">
    <property type="protein sequence ID" value="KAK7066892.1"/>
    <property type="molecule type" value="Genomic_DNA"/>
</dbReference>
<protein>
    <submittedName>
        <fullName evidence="1">Uncharacterized protein</fullName>
    </submittedName>
</protein>
<sequence>FPFTTLSTTPQILPSEVFAPHYEQVYRTVLRNHFLPEYVTTTEYVQQTQYVTDLRYVTRTDVRNLVATETRLQPNLITQTEFSTVFRTNAAYRTSYRTQVLPTYITTNDVRFVTQYKTNIVPEYSTIYRTVHNVQT</sequence>
<comment type="caution">
    <text evidence="1">The sequence shown here is derived from an EMBL/GenBank/DDBJ whole genome shotgun (WGS) entry which is preliminary data.</text>
</comment>
<name>A0AAN9A261_HALRR</name>
<proteinExistence type="predicted"/>
<feature type="non-terminal residue" evidence="1">
    <location>
        <position position="1"/>
    </location>
</feature>
<evidence type="ECO:0000313" key="1">
    <source>
        <dbReference type="EMBL" id="KAK7066892.1"/>
    </source>
</evidence>
<evidence type="ECO:0000313" key="2">
    <source>
        <dbReference type="Proteomes" id="UP001381693"/>
    </source>
</evidence>
<dbReference type="AlphaFoldDB" id="A0AAN9A261"/>
<keyword evidence="2" id="KW-1185">Reference proteome</keyword>
<organism evidence="1 2">
    <name type="scientific">Halocaridina rubra</name>
    <name type="common">Hawaiian red shrimp</name>
    <dbReference type="NCBI Taxonomy" id="373956"/>
    <lineage>
        <taxon>Eukaryota</taxon>
        <taxon>Metazoa</taxon>
        <taxon>Ecdysozoa</taxon>
        <taxon>Arthropoda</taxon>
        <taxon>Crustacea</taxon>
        <taxon>Multicrustacea</taxon>
        <taxon>Malacostraca</taxon>
        <taxon>Eumalacostraca</taxon>
        <taxon>Eucarida</taxon>
        <taxon>Decapoda</taxon>
        <taxon>Pleocyemata</taxon>
        <taxon>Caridea</taxon>
        <taxon>Atyoidea</taxon>
        <taxon>Atyidae</taxon>
        <taxon>Halocaridina</taxon>
    </lineage>
</organism>
<reference evidence="1 2" key="1">
    <citation type="submission" date="2023-11" db="EMBL/GenBank/DDBJ databases">
        <title>Halocaridina rubra genome assembly.</title>
        <authorList>
            <person name="Smith C."/>
        </authorList>
    </citation>
    <scope>NUCLEOTIDE SEQUENCE [LARGE SCALE GENOMIC DNA]</scope>
    <source>
        <strain evidence="1">EP-1</strain>
        <tissue evidence="1">Whole</tissue>
    </source>
</reference>
<gene>
    <name evidence="1" type="ORF">SK128_027097</name>
</gene>